<evidence type="ECO:0000313" key="2">
    <source>
        <dbReference type="Proteomes" id="UP000649326"/>
    </source>
</evidence>
<sequence>MERWKIIKAFTLGPLLEAAIPKPGNVNRYRDFEDLTLYHFLFGNVAVIDILYEATEVGKLIRKGDYQLGEANIGEMIKRAVQNAKAVQDANPNFGIIALEIPLVIALSISEGIYDAKEVAKRLIEHSTVRDTMEFYKAIRIANPKGIKGGVKYDVYEENVFDELFKDRINLKRLAEISCDRELIFCEWLNGYELSYKTFLRLKELTEGLNLEEAVLIAFLELLASTPDTLIIRKTGKAEAELVMKTARKVLDGSIGIDEFDSFLREKGDLRNPGSLADIMAIALSLLVLDGYRLNLNLKLTL</sequence>
<keyword evidence="1" id="KW-0808">Transferase</keyword>
<dbReference type="InterPro" id="IPR002736">
    <property type="entry name" value="CitG"/>
</dbReference>
<dbReference type="GO" id="GO:0016829">
    <property type="term" value="F:lyase activity"/>
    <property type="evidence" value="ECO:0007669"/>
    <property type="project" value="UniProtKB-KW"/>
</dbReference>
<dbReference type="GO" id="GO:0046917">
    <property type="term" value="F:triphosphoribosyl-dephospho-CoA synthase activity"/>
    <property type="evidence" value="ECO:0007669"/>
    <property type="project" value="InterPro"/>
</dbReference>
<dbReference type="EMBL" id="DQUG01000132">
    <property type="protein sequence ID" value="HIP75142.1"/>
    <property type="molecule type" value="Genomic_DNA"/>
</dbReference>
<evidence type="ECO:0000313" key="1">
    <source>
        <dbReference type="EMBL" id="HIP75142.1"/>
    </source>
</evidence>
<accession>A0A832Z9A1</accession>
<comment type="caution">
    <text evidence="1">The sequence shown here is derived from an EMBL/GenBank/DDBJ whole genome shotgun (WGS) entry which is preliminary data.</text>
</comment>
<dbReference type="PANTHER" id="PTHR42280:SF1">
    <property type="entry name" value="CITG FAMILY PROTEIN"/>
    <property type="match status" value="1"/>
</dbReference>
<keyword evidence="1" id="KW-0456">Lyase</keyword>
<dbReference type="Proteomes" id="UP000649326">
    <property type="component" value="Unassembled WGS sequence"/>
</dbReference>
<dbReference type="Gene3D" id="1.10.4200.10">
    <property type="entry name" value="Triphosphoribosyl-dephospho-CoA protein"/>
    <property type="match status" value="1"/>
</dbReference>
<name>A0A832Z9A1_9EURY</name>
<dbReference type="Pfam" id="PF01874">
    <property type="entry name" value="CitG"/>
    <property type="match status" value="1"/>
</dbReference>
<organism evidence="1 2">
    <name type="scientific">Thermococcus paralvinellae</name>
    <dbReference type="NCBI Taxonomy" id="582419"/>
    <lineage>
        <taxon>Archaea</taxon>
        <taxon>Methanobacteriati</taxon>
        <taxon>Methanobacteriota</taxon>
        <taxon>Thermococci</taxon>
        <taxon>Thermococcales</taxon>
        <taxon>Thermococcaceae</taxon>
        <taxon>Thermococcus</taxon>
    </lineage>
</organism>
<dbReference type="AlphaFoldDB" id="A0A832Z9A1"/>
<protein>
    <submittedName>
        <fullName evidence="1">Apo-citrate lyase phosphoribosyl-dephospho-CoA transferase</fullName>
    </submittedName>
</protein>
<dbReference type="GO" id="GO:0005524">
    <property type="term" value="F:ATP binding"/>
    <property type="evidence" value="ECO:0007669"/>
    <property type="project" value="InterPro"/>
</dbReference>
<gene>
    <name evidence="1" type="ORF">EYH13_03160</name>
</gene>
<reference evidence="1" key="1">
    <citation type="journal article" date="2020" name="ISME J.">
        <title>Gammaproteobacteria mediating utilization of methyl-, sulfur- and petroleum organic compounds in deep ocean hydrothermal plumes.</title>
        <authorList>
            <person name="Zhou Z."/>
            <person name="Liu Y."/>
            <person name="Pan J."/>
            <person name="Cron B.R."/>
            <person name="Toner B.M."/>
            <person name="Anantharaman K."/>
            <person name="Breier J.A."/>
            <person name="Dick G.J."/>
            <person name="Li M."/>
        </authorList>
    </citation>
    <scope>NUCLEOTIDE SEQUENCE</scope>
    <source>
        <strain evidence="1">SZUA-1451</strain>
    </source>
</reference>
<proteinExistence type="predicted"/>
<dbReference type="PANTHER" id="PTHR42280">
    <property type="entry name" value="CITG FAMILY PROTEIN"/>
    <property type="match status" value="1"/>
</dbReference>